<dbReference type="PROSITE" id="PS51318">
    <property type="entry name" value="TAT"/>
    <property type="match status" value="1"/>
</dbReference>
<dbReference type="Pfam" id="PF07386">
    <property type="entry name" value="DUF1499"/>
    <property type="match status" value="1"/>
</dbReference>
<dbReference type="Proteomes" id="UP000291116">
    <property type="component" value="Unassembled WGS sequence"/>
</dbReference>
<dbReference type="OrthoDB" id="41501at2759"/>
<evidence type="ECO:0000313" key="4">
    <source>
        <dbReference type="Proteomes" id="UP000291116"/>
    </source>
</evidence>
<dbReference type="PANTHER" id="PTHR34801:SF6">
    <property type="entry name" value="SLL1620 PROTEIN"/>
    <property type="match status" value="1"/>
</dbReference>
<feature type="chain" id="PRO_5019440932" evidence="2">
    <location>
        <begin position="30"/>
        <end position="269"/>
    </location>
</feature>
<proteinExistence type="predicted"/>
<sequence length="269" mass="29316">MPSTRKPVITSVLLGIVVAFCAMPRASLGFSTGHLQNTFEKNQGSKGEQAGPRGAETNGGSRRGFLEAASASTASAWLLPLAVGGTAAAPPARAFDNRLDDRYASAIPQTGTQPPDLGHSQRSNYFGLKSCGNSPNCWNSSAPKANIPARWLPAWEAPKGSSIADVKKVVDTYEVGQNNVDGGGFRVMEYTNSSSEQYLYVQFQSYKAGYIDDFECWFNPESQKFDVRSSSRVGYSDLGVNAIRLEYIANRLETEYGWTFERRKNGKLV</sequence>
<dbReference type="EMBL" id="CAACVS010000179">
    <property type="protein sequence ID" value="VEU38637.1"/>
    <property type="molecule type" value="Genomic_DNA"/>
</dbReference>
<organism evidence="3 4">
    <name type="scientific">Pseudo-nitzschia multistriata</name>
    <dbReference type="NCBI Taxonomy" id="183589"/>
    <lineage>
        <taxon>Eukaryota</taxon>
        <taxon>Sar</taxon>
        <taxon>Stramenopiles</taxon>
        <taxon>Ochrophyta</taxon>
        <taxon>Bacillariophyta</taxon>
        <taxon>Bacillariophyceae</taxon>
        <taxon>Bacillariophycidae</taxon>
        <taxon>Bacillariales</taxon>
        <taxon>Bacillariaceae</taxon>
        <taxon>Pseudo-nitzschia</taxon>
    </lineage>
</organism>
<feature type="signal peptide" evidence="2">
    <location>
        <begin position="1"/>
        <end position="29"/>
    </location>
</feature>
<evidence type="ECO:0000313" key="3">
    <source>
        <dbReference type="EMBL" id="VEU38637.1"/>
    </source>
</evidence>
<dbReference type="InterPro" id="IPR010865">
    <property type="entry name" value="DUF1499"/>
</dbReference>
<protein>
    <submittedName>
        <fullName evidence="3">Uncharacterized protein</fullName>
    </submittedName>
</protein>
<dbReference type="PANTHER" id="PTHR34801">
    <property type="entry name" value="EXPRESSED PROTEIN"/>
    <property type="match status" value="1"/>
</dbReference>
<gene>
    <name evidence="3" type="ORF">PSNMU_V1.4_AUG-EV-PASAV3_0054600</name>
</gene>
<evidence type="ECO:0000256" key="1">
    <source>
        <dbReference type="SAM" id="MobiDB-lite"/>
    </source>
</evidence>
<feature type="region of interest" description="Disordered" evidence="1">
    <location>
        <begin position="39"/>
        <end position="62"/>
    </location>
</feature>
<evidence type="ECO:0000256" key="2">
    <source>
        <dbReference type="SAM" id="SignalP"/>
    </source>
</evidence>
<name>A0A448Z996_9STRA</name>
<dbReference type="AlphaFoldDB" id="A0A448Z996"/>
<keyword evidence="2" id="KW-0732">Signal</keyword>
<reference evidence="3 4" key="1">
    <citation type="submission" date="2019-01" db="EMBL/GenBank/DDBJ databases">
        <authorList>
            <person name="Ferrante I. M."/>
        </authorList>
    </citation>
    <scope>NUCLEOTIDE SEQUENCE [LARGE SCALE GENOMIC DNA]</scope>
    <source>
        <strain evidence="3 4">B856</strain>
    </source>
</reference>
<dbReference type="InterPro" id="IPR006311">
    <property type="entry name" value="TAT_signal"/>
</dbReference>
<keyword evidence="4" id="KW-1185">Reference proteome</keyword>
<accession>A0A448Z996</accession>